<dbReference type="EMBL" id="APVG01000027">
    <property type="protein sequence ID" value="ENY71819.1"/>
    <property type="molecule type" value="Genomic_DNA"/>
</dbReference>
<comment type="caution">
    <text evidence="1">The sequence shown here is derived from an EMBL/GenBank/DDBJ whole genome shotgun (WGS) entry which is preliminary data.</text>
</comment>
<dbReference type="AlphaFoldDB" id="N9U0C0"/>
<dbReference type="PANTHER" id="PTHR23416:SF78">
    <property type="entry name" value="LIPOPOLYSACCHARIDE BIOSYNTHESIS O-ACETYL TRANSFERASE WBBJ-RELATED"/>
    <property type="match status" value="1"/>
</dbReference>
<dbReference type="PANTHER" id="PTHR23416">
    <property type="entry name" value="SIALIC ACID SYNTHASE-RELATED"/>
    <property type="match status" value="1"/>
</dbReference>
<name>N9U0C0_9GAMM</name>
<organism evidence="1 2">
    <name type="scientific">Aeromonas diversa CDC 2478-85</name>
    <dbReference type="NCBI Taxonomy" id="1268237"/>
    <lineage>
        <taxon>Bacteria</taxon>
        <taxon>Pseudomonadati</taxon>
        <taxon>Pseudomonadota</taxon>
        <taxon>Gammaproteobacteria</taxon>
        <taxon>Aeromonadales</taxon>
        <taxon>Aeromonadaceae</taxon>
        <taxon>Aeromonas</taxon>
    </lineage>
</organism>
<evidence type="ECO:0000313" key="2">
    <source>
        <dbReference type="Proteomes" id="UP000023775"/>
    </source>
</evidence>
<dbReference type="Pfam" id="PF00132">
    <property type="entry name" value="Hexapep"/>
    <property type="match status" value="1"/>
</dbReference>
<dbReference type="eggNOG" id="COG0110">
    <property type="taxonomic scope" value="Bacteria"/>
</dbReference>
<dbReference type="CDD" id="cd04647">
    <property type="entry name" value="LbH_MAT_like"/>
    <property type="match status" value="1"/>
</dbReference>
<dbReference type="InterPro" id="IPR011004">
    <property type="entry name" value="Trimer_LpxA-like_sf"/>
</dbReference>
<dbReference type="Gene3D" id="2.160.10.10">
    <property type="entry name" value="Hexapeptide repeat proteins"/>
    <property type="match status" value="1"/>
</dbReference>
<protein>
    <submittedName>
        <fullName evidence="1">Hexapeptide repeat-containing protein acetyltransferase</fullName>
    </submittedName>
</protein>
<evidence type="ECO:0000313" key="1">
    <source>
        <dbReference type="EMBL" id="ENY71819.1"/>
    </source>
</evidence>
<proteinExistence type="predicted"/>
<reference evidence="1 2" key="1">
    <citation type="journal article" date="2013" name="Genome Announc.">
        <title>Draft Genome Sequence of the Aeromonas diversa Type Strain.</title>
        <authorList>
            <person name="Farfan M."/>
            <person name="Spataro N."/>
            <person name="Sanglas A."/>
            <person name="Albarral V."/>
            <person name="Loren J.G."/>
            <person name="Bosch E."/>
            <person name="Fuste M.C."/>
        </authorList>
    </citation>
    <scope>NUCLEOTIDE SEQUENCE [LARGE SCALE GENOMIC DNA]</scope>
    <source>
        <strain evidence="1 2">2478-85</strain>
    </source>
</reference>
<dbReference type="InterPro" id="IPR001451">
    <property type="entry name" value="Hexapep"/>
</dbReference>
<gene>
    <name evidence="1" type="ORF">G114_11420</name>
</gene>
<sequence>MDRFVLRVSKGNVFSYSGCKIKQSKVRIKGVGNTVSLGKNVRMRNCEINVNGRNNKLYIGNNCDLVNTKILIDNVGGAINIGDNTTISGAMIASFEPYEINIGDDCMISYDVEIRNTDSHKIISRKTGERINPGKPIHIGDHVWIGARSVILKGSSIQHDSIVGTNSIITGFVPEYVIVAGQPAKVIKGDISWNRESVIPE</sequence>
<accession>N9U0C0</accession>
<dbReference type="GO" id="GO:0016740">
    <property type="term" value="F:transferase activity"/>
    <property type="evidence" value="ECO:0007669"/>
    <property type="project" value="UniProtKB-KW"/>
</dbReference>
<keyword evidence="2" id="KW-1185">Reference proteome</keyword>
<keyword evidence="1" id="KW-0808">Transferase</keyword>
<dbReference type="InterPro" id="IPR051159">
    <property type="entry name" value="Hexapeptide_acetyltransf"/>
</dbReference>
<dbReference type="SUPFAM" id="SSF51161">
    <property type="entry name" value="Trimeric LpxA-like enzymes"/>
    <property type="match status" value="1"/>
</dbReference>
<dbReference type="Proteomes" id="UP000023775">
    <property type="component" value="Unassembled WGS sequence"/>
</dbReference>